<dbReference type="EMBL" id="BK014649">
    <property type="protein sequence ID" value="DAD65851.1"/>
    <property type="molecule type" value="Genomic_DNA"/>
</dbReference>
<reference evidence="1" key="1">
    <citation type="journal article" date="2021" name="Proc. Natl. Acad. Sci. U.S.A.">
        <title>A Catalog of Tens of Thousands of Viruses from Human Metagenomes Reveals Hidden Associations with Chronic Diseases.</title>
        <authorList>
            <person name="Tisza M.J."/>
            <person name="Buck C.B."/>
        </authorList>
    </citation>
    <scope>NUCLEOTIDE SEQUENCE</scope>
    <source>
        <strain evidence="1">Ctt4r3</strain>
    </source>
</reference>
<name>A0A8S5L7C3_9CAUD</name>
<accession>A0A8S5L7C3</accession>
<organism evidence="1">
    <name type="scientific">CrAss-like virus sp. ctt4r3</name>
    <dbReference type="NCBI Taxonomy" id="2823619"/>
    <lineage>
        <taxon>Viruses</taxon>
        <taxon>Duplodnaviria</taxon>
        <taxon>Heunggongvirae</taxon>
        <taxon>Uroviricota</taxon>
        <taxon>Caudoviricetes</taxon>
        <taxon>Crassvirales</taxon>
    </lineage>
</organism>
<evidence type="ECO:0000313" key="1">
    <source>
        <dbReference type="EMBL" id="DAD65851.1"/>
    </source>
</evidence>
<sequence>MLNPFVYDKLVPIIDERIEKHLKPYVTKRQSCYKRAVASWEKLTPEQKAKVLEFFERTQKESVAKAMMRGEPIINVPKVGNFTYSVVKYFVRNNKEELDSLSKEERKSRIIAYYLANRRRRRSAEENGKKMRFRKDITKG</sequence>
<proteinExistence type="predicted"/>
<protein>
    <submittedName>
        <fullName evidence="1">Uncharacterized protein</fullName>
    </submittedName>
</protein>